<dbReference type="GO" id="GO:0000793">
    <property type="term" value="C:condensed chromosome"/>
    <property type="evidence" value="ECO:0007669"/>
    <property type="project" value="TreeGrafter"/>
</dbReference>
<dbReference type="GO" id="GO:0015074">
    <property type="term" value="P:DNA integration"/>
    <property type="evidence" value="ECO:0007669"/>
    <property type="project" value="TreeGrafter"/>
</dbReference>
<dbReference type="GO" id="GO:0046975">
    <property type="term" value="F:histone H3K36 methyltransferase activity"/>
    <property type="evidence" value="ECO:0007669"/>
    <property type="project" value="TreeGrafter"/>
</dbReference>
<dbReference type="Pfam" id="PF17906">
    <property type="entry name" value="HTH_48"/>
    <property type="match status" value="1"/>
</dbReference>
<dbReference type="EMBL" id="CAJFDH010000006">
    <property type="protein sequence ID" value="CAD5228878.1"/>
    <property type="molecule type" value="Genomic_DNA"/>
</dbReference>
<comment type="caution">
    <text evidence="2">The sequence shown here is derived from an EMBL/GenBank/DDBJ whole genome shotgun (WGS) entry which is preliminary data.</text>
</comment>
<keyword evidence="3" id="KW-1185">Reference proteome</keyword>
<evidence type="ECO:0000313" key="3">
    <source>
        <dbReference type="Proteomes" id="UP000614601"/>
    </source>
</evidence>
<dbReference type="GO" id="GO:0044774">
    <property type="term" value="P:mitotic DNA integrity checkpoint signaling"/>
    <property type="evidence" value="ECO:0007669"/>
    <property type="project" value="TreeGrafter"/>
</dbReference>
<gene>
    <name evidence="2" type="ORF">BOKJ2_LOCUS12937</name>
</gene>
<dbReference type="GO" id="GO:0005634">
    <property type="term" value="C:nucleus"/>
    <property type="evidence" value="ECO:0007669"/>
    <property type="project" value="TreeGrafter"/>
</dbReference>
<organism evidence="2 3">
    <name type="scientific">Bursaphelenchus okinawaensis</name>
    <dbReference type="NCBI Taxonomy" id="465554"/>
    <lineage>
        <taxon>Eukaryota</taxon>
        <taxon>Metazoa</taxon>
        <taxon>Ecdysozoa</taxon>
        <taxon>Nematoda</taxon>
        <taxon>Chromadorea</taxon>
        <taxon>Rhabditida</taxon>
        <taxon>Tylenchina</taxon>
        <taxon>Tylenchomorpha</taxon>
        <taxon>Aphelenchoidea</taxon>
        <taxon>Aphelenchoididae</taxon>
        <taxon>Bursaphelenchus</taxon>
    </lineage>
</organism>
<feature type="domain" description="Mos1 transposase HTH" evidence="1">
    <location>
        <begin position="4"/>
        <end position="52"/>
    </location>
</feature>
<dbReference type="AlphaFoldDB" id="A0A811LL94"/>
<protein>
    <recommendedName>
        <fullName evidence="1">Mos1 transposase HTH domain-containing protein</fullName>
    </recommendedName>
</protein>
<dbReference type="GO" id="GO:0035861">
    <property type="term" value="C:site of double-strand break"/>
    <property type="evidence" value="ECO:0007669"/>
    <property type="project" value="TreeGrafter"/>
</dbReference>
<dbReference type="InterPro" id="IPR041426">
    <property type="entry name" value="Mos1_HTH"/>
</dbReference>
<dbReference type="GO" id="GO:0031297">
    <property type="term" value="P:replication fork processing"/>
    <property type="evidence" value="ECO:0007669"/>
    <property type="project" value="TreeGrafter"/>
</dbReference>
<dbReference type="GO" id="GO:0000014">
    <property type="term" value="F:single-stranded DNA endodeoxyribonuclease activity"/>
    <property type="evidence" value="ECO:0007669"/>
    <property type="project" value="TreeGrafter"/>
</dbReference>
<dbReference type="OrthoDB" id="5872915at2759"/>
<reference evidence="2" key="1">
    <citation type="submission" date="2020-09" db="EMBL/GenBank/DDBJ databases">
        <authorList>
            <person name="Kikuchi T."/>
        </authorList>
    </citation>
    <scope>NUCLEOTIDE SEQUENCE</scope>
    <source>
        <strain evidence="2">SH1</strain>
    </source>
</reference>
<dbReference type="GO" id="GO:0044547">
    <property type="term" value="F:DNA topoisomerase binding"/>
    <property type="evidence" value="ECO:0007669"/>
    <property type="project" value="TreeGrafter"/>
</dbReference>
<dbReference type="Proteomes" id="UP000614601">
    <property type="component" value="Unassembled WGS sequence"/>
</dbReference>
<dbReference type="GO" id="GO:0000729">
    <property type="term" value="P:DNA double-strand break processing"/>
    <property type="evidence" value="ECO:0007669"/>
    <property type="project" value="TreeGrafter"/>
</dbReference>
<dbReference type="EMBL" id="CAJFCW020000006">
    <property type="protein sequence ID" value="CAG9125194.1"/>
    <property type="molecule type" value="Genomic_DNA"/>
</dbReference>
<name>A0A811LL94_9BILA</name>
<evidence type="ECO:0000259" key="1">
    <source>
        <dbReference type="Pfam" id="PF17906"/>
    </source>
</evidence>
<dbReference type="PANTHER" id="PTHR46060">
    <property type="entry name" value="MARINER MOS1 TRANSPOSASE-LIKE PROTEIN"/>
    <property type="match status" value="1"/>
</dbReference>
<proteinExistence type="predicted"/>
<evidence type="ECO:0000313" key="2">
    <source>
        <dbReference type="EMBL" id="CAD5228878.1"/>
    </source>
</evidence>
<accession>A0A811LL94</accession>
<dbReference type="GO" id="GO:0042800">
    <property type="term" value="F:histone H3K4 methyltransferase activity"/>
    <property type="evidence" value="ECO:0007669"/>
    <property type="project" value="TreeGrafter"/>
</dbReference>
<dbReference type="Proteomes" id="UP000783686">
    <property type="component" value="Unassembled WGS sequence"/>
</dbReference>
<dbReference type="GO" id="GO:0003697">
    <property type="term" value="F:single-stranded DNA binding"/>
    <property type="evidence" value="ECO:0007669"/>
    <property type="project" value="TreeGrafter"/>
</dbReference>
<sequence>MDKSRLRAVLWSEFKAGRTASATAQFINETHGKGTLSYATAKRWFQRFRSGDETLQEKRRPGRPKTVFEDLLKQRTEEAPRITIRELAKDLNCSAGSVAKHLKSMGYVKKGEQWVAQNLTDQKKKKKSVSKSEAKKA</sequence>
<dbReference type="InterPro" id="IPR052709">
    <property type="entry name" value="Transposase-MT_Hybrid"/>
</dbReference>
<dbReference type="GO" id="GO:0006303">
    <property type="term" value="P:double-strand break repair via nonhomologous end joining"/>
    <property type="evidence" value="ECO:0007669"/>
    <property type="project" value="TreeGrafter"/>
</dbReference>
<dbReference type="PANTHER" id="PTHR46060:SF2">
    <property type="entry name" value="HISTONE-LYSINE N-METHYLTRANSFERASE SETMAR"/>
    <property type="match status" value="1"/>
</dbReference>
<dbReference type="Gene3D" id="1.10.10.1450">
    <property type="match status" value="1"/>
</dbReference>
<dbReference type="GO" id="GO:0003690">
    <property type="term" value="F:double-stranded DNA binding"/>
    <property type="evidence" value="ECO:0007669"/>
    <property type="project" value="TreeGrafter"/>
</dbReference>